<dbReference type="InterPro" id="IPR011008">
    <property type="entry name" value="Dimeric_a/b-barrel"/>
</dbReference>
<proteinExistence type="predicted"/>
<accession>A0A9X1Y905</accession>
<name>A0A9X1Y905_9BACL</name>
<dbReference type="Pfam" id="PF07876">
    <property type="entry name" value="Dabb"/>
    <property type="match status" value="1"/>
</dbReference>
<organism evidence="2 3">
    <name type="scientific">Paenibacillus mellifer</name>
    <dbReference type="NCBI Taxonomy" id="2937794"/>
    <lineage>
        <taxon>Bacteria</taxon>
        <taxon>Bacillati</taxon>
        <taxon>Bacillota</taxon>
        <taxon>Bacilli</taxon>
        <taxon>Bacillales</taxon>
        <taxon>Paenibacillaceae</taxon>
        <taxon>Paenibacillus</taxon>
    </lineage>
</organism>
<dbReference type="EMBL" id="JALPRK010000025">
    <property type="protein sequence ID" value="MCK8489547.1"/>
    <property type="molecule type" value="Genomic_DNA"/>
</dbReference>
<dbReference type="PANTHER" id="PTHR37832:SF1">
    <property type="entry name" value="STRESS-RESPONSE A_B BARREL DOMAIN-CONTAINING PROTEIN"/>
    <property type="match status" value="1"/>
</dbReference>
<gene>
    <name evidence="2" type="ORF">M0651_20425</name>
</gene>
<dbReference type="SUPFAM" id="SSF54909">
    <property type="entry name" value="Dimeric alpha+beta barrel"/>
    <property type="match status" value="1"/>
</dbReference>
<evidence type="ECO:0000313" key="3">
    <source>
        <dbReference type="Proteomes" id="UP001139534"/>
    </source>
</evidence>
<keyword evidence="3" id="KW-1185">Reference proteome</keyword>
<evidence type="ECO:0000313" key="2">
    <source>
        <dbReference type="EMBL" id="MCK8489547.1"/>
    </source>
</evidence>
<feature type="domain" description="Stress-response A/B barrel" evidence="1">
    <location>
        <begin position="2"/>
        <end position="93"/>
    </location>
</feature>
<protein>
    <submittedName>
        <fullName evidence="2">Dabb family protein</fullName>
    </submittedName>
</protein>
<dbReference type="PROSITE" id="PS51502">
    <property type="entry name" value="S_R_A_B_BARREL"/>
    <property type="match status" value="1"/>
</dbReference>
<comment type="caution">
    <text evidence="2">The sequence shown here is derived from an EMBL/GenBank/DDBJ whole genome shotgun (WGS) entry which is preliminary data.</text>
</comment>
<dbReference type="AlphaFoldDB" id="A0A9X1Y905"/>
<reference evidence="2" key="1">
    <citation type="submission" date="2022-04" db="EMBL/GenBank/DDBJ databases">
        <authorList>
            <person name="Seo M.-J."/>
        </authorList>
    </citation>
    <scope>NUCLEOTIDE SEQUENCE</scope>
    <source>
        <strain evidence="2">MBLB2552</strain>
    </source>
</reference>
<dbReference type="Proteomes" id="UP001139534">
    <property type="component" value="Unassembled WGS sequence"/>
</dbReference>
<dbReference type="Gene3D" id="3.30.70.100">
    <property type="match status" value="1"/>
</dbReference>
<dbReference type="SMART" id="SM00886">
    <property type="entry name" value="Dabb"/>
    <property type="match status" value="1"/>
</dbReference>
<dbReference type="RefSeq" id="WP_248553571.1">
    <property type="nucleotide sequence ID" value="NZ_JALPRK010000025.1"/>
</dbReference>
<dbReference type="InterPro" id="IPR013097">
    <property type="entry name" value="Dabb"/>
</dbReference>
<sequence length="95" mass="10804">MIKHIVLFKLKDASPESIGRTVEVLRGLQGKVEQLRSLEVGTDVIRSPRSYDIALIATFDSLADLEGYQVHPEHKKVIEHMNEVRESQVAVDFEF</sequence>
<evidence type="ECO:0000259" key="1">
    <source>
        <dbReference type="PROSITE" id="PS51502"/>
    </source>
</evidence>
<dbReference type="PANTHER" id="PTHR37832">
    <property type="entry name" value="BLL2683 PROTEIN"/>
    <property type="match status" value="1"/>
</dbReference>